<evidence type="ECO:0000256" key="6">
    <source>
        <dbReference type="SAM" id="Phobius"/>
    </source>
</evidence>
<feature type="transmembrane region" description="Helical" evidence="6">
    <location>
        <begin position="235"/>
        <end position="254"/>
    </location>
</feature>
<feature type="transmembrane region" description="Helical" evidence="6">
    <location>
        <begin position="35"/>
        <end position="55"/>
    </location>
</feature>
<dbReference type="EMBL" id="JAGTXO010000013">
    <property type="protein sequence ID" value="KAG8464275.1"/>
    <property type="molecule type" value="Genomic_DNA"/>
</dbReference>
<reference evidence="8" key="1">
    <citation type="submission" date="2021-05" db="EMBL/GenBank/DDBJ databases">
        <title>The genome of the haptophyte Pavlova lutheri (Diacronema luteri, Pavlovales) - a model for lipid biosynthesis in eukaryotic algae.</title>
        <authorList>
            <person name="Hulatt C.J."/>
            <person name="Posewitz M.C."/>
        </authorList>
    </citation>
    <scope>NUCLEOTIDE SEQUENCE</scope>
    <source>
        <strain evidence="8">NIVA-4/92</strain>
    </source>
</reference>
<sequence length="416" mass="42939">MRGARRPYTGVLPDEATTAGDVPADAGAPRRMSGVPLVIIAAFSFSIHGCSVRIASDAGFTTVQLSFVVGLVRVLLATAIMPAYPKWWPAILCGGHDLAFVGLVIFRNLVGCAALVCIFQAYARMPIGEGTSLVFTAPIWTTLLARVWLGEPITRYNAAAVALAVAGVSLIATGSDSAEPAPASALELGGDAAGGRALSERSVGIALALLGALALSCVMVATRRIGERMPAIASIGWYGFALTALSATTAALLGEPLVPRGMGARLWLLVLGGAALSFVAQTLNTMALQRLEAGRVQVLGTLEICFSFAWQALFLHTPLSARSALGALAIISCAALAAAQGLLARQPDASESAAGARAADVARAASWKEGPADGAPDRRAPPPARHAPLPVEQAPEDEDGERGAWRRPKRTSLGPL</sequence>
<feature type="transmembrane region" description="Helical" evidence="6">
    <location>
        <begin position="323"/>
        <end position="343"/>
    </location>
</feature>
<dbReference type="InterPro" id="IPR037185">
    <property type="entry name" value="EmrE-like"/>
</dbReference>
<dbReference type="Proteomes" id="UP000751190">
    <property type="component" value="Unassembled WGS sequence"/>
</dbReference>
<evidence type="ECO:0000313" key="8">
    <source>
        <dbReference type="EMBL" id="KAG8464275.1"/>
    </source>
</evidence>
<organism evidence="8 9">
    <name type="scientific">Diacronema lutheri</name>
    <name type="common">Unicellular marine alga</name>
    <name type="synonym">Monochrysis lutheri</name>
    <dbReference type="NCBI Taxonomy" id="2081491"/>
    <lineage>
        <taxon>Eukaryota</taxon>
        <taxon>Haptista</taxon>
        <taxon>Haptophyta</taxon>
        <taxon>Pavlovophyceae</taxon>
        <taxon>Pavlovales</taxon>
        <taxon>Pavlovaceae</taxon>
        <taxon>Diacronema</taxon>
    </lineage>
</organism>
<dbReference type="InterPro" id="IPR000620">
    <property type="entry name" value="EamA_dom"/>
</dbReference>
<dbReference type="Pfam" id="PF00892">
    <property type="entry name" value="EamA"/>
    <property type="match status" value="2"/>
</dbReference>
<dbReference type="PANTHER" id="PTHR22911">
    <property type="entry name" value="ACYL-MALONYL CONDENSING ENZYME-RELATED"/>
    <property type="match status" value="1"/>
</dbReference>
<feature type="domain" description="EamA" evidence="7">
    <location>
        <begin position="33"/>
        <end position="172"/>
    </location>
</feature>
<dbReference type="GO" id="GO:0016020">
    <property type="term" value="C:membrane"/>
    <property type="evidence" value="ECO:0007669"/>
    <property type="project" value="UniProtKB-SubCell"/>
</dbReference>
<comment type="caution">
    <text evidence="8">The sequence shown here is derived from an EMBL/GenBank/DDBJ whole genome shotgun (WGS) entry which is preliminary data.</text>
</comment>
<evidence type="ECO:0000256" key="5">
    <source>
        <dbReference type="SAM" id="MobiDB-lite"/>
    </source>
</evidence>
<feature type="transmembrane region" description="Helical" evidence="6">
    <location>
        <begin position="133"/>
        <end position="149"/>
    </location>
</feature>
<evidence type="ECO:0000259" key="7">
    <source>
        <dbReference type="Pfam" id="PF00892"/>
    </source>
</evidence>
<dbReference type="OrthoDB" id="306876at2759"/>
<feature type="transmembrane region" description="Helical" evidence="6">
    <location>
        <begin position="203"/>
        <end position="223"/>
    </location>
</feature>
<feature type="transmembrane region" description="Helical" evidence="6">
    <location>
        <begin position="97"/>
        <end position="121"/>
    </location>
</feature>
<keyword evidence="9" id="KW-1185">Reference proteome</keyword>
<comment type="subcellular location">
    <subcellularLocation>
        <location evidence="1">Membrane</location>
        <topology evidence="1">Multi-pass membrane protein</topology>
    </subcellularLocation>
</comment>
<accession>A0A8J5XRV6</accession>
<feature type="region of interest" description="Disordered" evidence="5">
    <location>
        <begin position="364"/>
        <end position="416"/>
    </location>
</feature>
<feature type="region of interest" description="Disordered" evidence="5">
    <location>
        <begin position="1"/>
        <end position="25"/>
    </location>
</feature>
<protein>
    <recommendedName>
        <fullName evidence="7">EamA domain-containing protein</fullName>
    </recommendedName>
</protein>
<keyword evidence="3 6" id="KW-1133">Transmembrane helix</keyword>
<feature type="domain" description="EamA" evidence="7">
    <location>
        <begin position="204"/>
        <end position="336"/>
    </location>
</feature>
<feature type="transmembrane region" description="Helical" evidence="6">
    <location>
        <begin position="156"/>
        <end position="174"/>
    </location>
</feature>
<dbReference type="SUPFAM" id="SSF103481">
    <property type="entry name" value="Multidrug resistance efflux transporter EmrE"/>
    <property type="match status" value="2"/>
</dbReference>
<evidence type="ECO:0000256" key="1">
    <source>
        <dbReference type="ARBA" id="ARBA00004141"/>
    </source>
</evidence>
<evidence type="ECO:0000256" key="2">
    <source>
        <dbReference type="ARBA" id="ARBA00022692"/>
    </source>
</evidence>
<feature type="transmembrane region" description="Helical" evidence="6">
    <location>
        <begin position="298"/>
        <end position="317"/>
    </location>
</feature>
<evidence type="ECO:0000256" key="4">
    <source>
        <dbReference type="ARBA" id="ARBA00023136"/>
    </source>
</evidence>
<feature type="transmembrane region" description="Helical" evidence="6">
    <location>
        <begin position="266"/>
        <end position="286"/>
    </location>
</feature>
<dbReference type="AlphaFoldDB" id="A0A8J5XRV6"/>
<keyword evidence="4 6" id="KW-0472">Membrane</keyword>
<keyword evidence="2 6" id="KW-0812">Transmembrane</keyword>
<dbReference type="PANTHER" id="PTHR22911:SF6">
    <property type="entry name" value="SOLUTE CARRIER FAMILY 35 MEMBER G1"/>
    <property type="match status" value="1"/>
</dbReference>
<feature type="transmembrane region" description="Helical" evidence="6">
    <location>
        <begin position="67"/>
        <end position="85"/>
    </location>
</feature>
<dbReference type="OMA" id="PIASCYV"/>
<gene>
    <name evidence="8" type="ORF">KFE25_003338</name>
</gene>
<evidence type="ECO:0000313" key="9">
    <source>
        <dbReference type="Proteomes" id="UP000751190"/>
    </source>
</evidence>
<evidence type="ECO:0000256" key="3">
    <source>
        <dbReference type="ARBA" id="ARBA00022989"/>
    </source>
</evidence>
<name>A0A8J5XRV6_DIALT</name>
<proteinExistence type="predicted"/>